<gene>
    <name evidence="4" type="ORF">BU251_08120</name>
</gene>
<dbReference type="PANTHER" id="PTHR11236">
    <property type="entry name" value="AMINOBENZOATE/ANTHRANILATE SYNTHASE"/>
    <property type="match status" value="1"/>
</dbReference>
<dbReference type="GO" id="GO:0046820">
    <property type="term" value="F:4-amino-4-deoxychorismate synthase activity"/>
    <property type="evidence" value="ECO:0007669"/>
    <property type="project" value="TreeGrafter"/>
</dbReference>
<dbReference type="InterPro" id="IPR019999">
    <property type="entry name" value="Anth_synth_I-like"/>
</dbReference>
<dbReference type="KEGG" id="vai:BU251_08120"/>
<reference evidence="4 5" key="1">
    <citation type="submission" date="2017-01" db="EMBL/GenBank/DDBJ databases">
        <title>First insights into the biology of 'candidatus Vampirococcus archaeovorus'.</title>
        <authorList>
            <person name="Kizina J."/>
            <person name="Jordan S."/>
            <person name="Stueber K."/>
            <person name="Reinhardt R."/>
            <person name="Harder J."/>
        </authorList>
    </citation>
    <scope>NUCLEOTIDE SEQUENCE [LARGE SCALE GENOMIC DNA]</scope>
    <source>
        <strain evidence="4 5">LiM</strain>
    </source>
</reference>
<name>A0A410P676_VELA1</name>
<sequence>MHVSYKLIKGPAPVRRYFGSFSGEPHAFLLESAQGHSRRGRFSFFGVLPFAVLRCQNGRTTLKKGNREEEIKDSVGGFLRSCLEEYVLAEDERLAYPFLCGAAGFVGYDFGFSFENIRRRKKPPTGVPDVLFGLYDGAAVFDRLKNEMLVFSSGFPEHGRSRKKRARRRLEEMLAALEASGPDGRVLRQEPFLPGPSDWRSDFTKKGYLAAVRKAKGHIAAGDIYQINLSQRFTGRTSLEDWQLYERLVRAFPVSFGAFFRGDDFSIISASPEQFLSYDGRTVTTRPMKGTRPRTGDRRKDGRNRRELWESAKEKAELLMVVDLERNDLGRVCDYGTVRLRQKRTIEAYRTVFQATSEIEGRLGPSCDRWDLLRACFPGGSITGCPKIRAMELIEELEPVARGIYTGSLGYMSFHETLQFSILIRTLLKQKERVSFHVGGGIVADSDPRKEYEETLVKARVLFEALTGKQEL</sequence>
<evidence type="ECO:0000313" key="4">
    <source>
        <dbReference type="EMBL" id="QAT17687.1"/>
    </source>
</evidence>
<dbReference type="InterPro" id="IPR015890">
    <property type="entry name" value="Chorismate_C"/>
</dbReference>
<keyword evidence="5" id="KW-1185">Reference proteome</keyword>
<evidence type="ECO:0000313" key="5">
    <source>
        <dbReference type="Proteomes" id="UP000287243"/>
    </source>
</evidence>
<evidence type="ECO:0000259" key="3">
    <source>
        <dbReference type="Pfam" id="PF04715"/>
    </source>
</evidence>
<accession>A0A410P676</accession>
<feature type="domain" description="Anthranilate synthase component I N-terminal" evidence="3">
    <location>
        <begin position="19"/>
        <end position="149"/>
    </location>
</feature>
<dbReference type="InterPro" id="IPR005801">
    <property type="entry name" value="ADC_synthase"/>
</dbReference>
<evidence type="ECO:0000259" key="2">
    <source>
        <dbReference type="Pfam" id="PF00425"/>
    </source>
</evidence>
<dbReference type="PANTHER" id="PTHR11236:SF50">
    <property type="entry name" value="AMINODEOXYCHORISMATE SYNTHASE COMPONENT 1"/>
    <property type="match status" value="1"/>
</dbReference>
<protein>
    <recommendedName>
        <fullName evidence="6">Aminodeoxychorismate synthase</fullName>
    </recommendedName>
</protein>
<dbReference type="Proteomes" id="UP000287243">
    <property type="component" value="Chromosome"/>
</dbReference>
<evidence type="ECO:0008006" key="6">
    <source>
        <dbReference type="Google" id="ProtNLM"/>
    </source>
</evidence>
<dbReference type="Pfam" id="PF04715">
    <property type="entry name" value="Anth_synt_I_N"/>
    <property type="match status" value="1"/>
</dbReference>
<dbReference type="AlphaFoldDB" id="A0A410P676"/>
<feature type="compositionally biased region" description="Basic and acidic residues" evidence="1">
    <location>
        <begin position="294"/>
        <end position="306"/>
    </location>
</feature>
<dbReference type="Gene3D" id="3.60.120.10">
    <property type="entry name" value="Anthranilate synthase"/>
    <property type="match status" value="1"/>
</dbReference>
<dbReference type="InterPro" id="IPR006805">
    <property type="entry name" value="Anth_synth_I_N"/>
</dbReference>
<dbReference type="PRINTS" id="PR00095">
    <property type="entry name" value="ANTSNTHASEI"/>
</dbReference>
<feature type="region of interest" description="Disordered" evidence="1">
    <location>
        <begin position="283"/>
        <end position="306"/>
    </location>
</feature>
<feature type="domain" description="Chorismate-utilising enzyme C-terminal" evidence="2">
    <location>
        <begin position="205"/>
        <end position="458"/>
    </location>
</feature>
<dbReference type="GO" id="GO:0000162">
    <property type="term" value="P:L-tryptophan biosynthetic process"/>
    <property type="evidence" value="ECO:0007669"/>
    <property type="project" value="TreeGrafter"/>
</dbReference>
<dbReference type="EMBL" id="CP019384">
    <property type="protein sequence ID" value="QAT17687.1"/>
    <property type="molecule type" value="Genomic_DNA"/>
</dbReference>
<organism evidence="4 5">
    <name type="scientific">Velamenicoccus archaeovorus</name>
    <dbReference type="NCBI Taxonomy" id="1930593"/>
    <lineage>
        <taxon>Bacteria</taxon>
        <taxon>Pseudomonadati</taxon>
        <taxon>Candidatus Omnitrophota</taxon>
        <taxon>Candidatus Velamenicoccus</taxon>
    </lineage>
</organism>
<evidence type="ECO:0000256" key="1">
    <source>
        <dbReference type="SAM" id="MobiDB-lite"/>
    </source>
</evidence>
<dbReference type="SUPFAM" id="SSF56322">
    <property type="entry name" value="ADC synthase"/>
    <property type="match status" value="1"/>
</dbReference>
<proteinExistence type="predicted"/>
<dbReference type="Pfam" id="PF00425">
    <property type="entry name" value="Chorismate_bind"/>
    <property type="match status" value="1"/>
</dbReference>